<organism evidence="1 2">
    <name type="scientific">Pseudofulvibacter geojedonensis</name>
    <dbReference type="NCBI Taxonomy" id="1123758"/>
    <lineage>
        <taxon>Bacteria</taxon>
        <taxon>Pseudomonadati</taxon>
        <taxon>Bacteroidota</taxon>
        <taxon>Flavobacteriia</taxon>
        <taxon>Flavobacteriales</taxon>
        <taxon>Flavobacteriaceae</taxon>
        <taxon>Pseudofulvibacter</taxon>
    </lineage>
</organism>
<dbReference type="Proteomes" id="UP001596997">
    <property type="component" value="Unassembled WGS sequence"/>
</dbReference>
<sequence length="44" mass="5459">MKAIINFLEFFYGINENQFKSRKGSVDFRQSRIQIWNKRRHFAH</sequence>
<evidence type="ECO:0000313" key="2">
    <source>
        <dbReference type="Proteomes" id="UP001596997"/>
    </source>
</evidence>
<protein>
    <submittedName>
        <fullName evidence="1">Uncharacterized protein</fullName>
    </submittedName>
</protein>
<evidence type="ECO:0000313" key="1">
    <source>
        <dbReference type="EMBL" id="MFD0962683.1"/>
    </source>
</evidence>
<name>A0ABW3HYS3_9FLAO</name>
<comment type="caution">
    <text evidence="1">The sequence shown here is derived from an EMBL/GenBank/DDBJ whole genome shotgun (WGS) entry which is preliminary data.</text>
</comment>
<dbReference type="RefSeq" id="WP_377712604.1">
    <property type="nucleotide sequence ID" value="NZ_JBHTJM010000002.1"/>
</dbReference>
<reference evidence="2" key="1">
    <citation type="journal article" date="2019" name="Int. J. Syst. Evol. Microbiol.">
        <title>The Global Catalogue of Microorganisms (GCM) 10K type strain sequencing project: providing services to taxonomists for standard genome sequencing and annotation.</title>
        <authorList>
            <consortium name="The Broad Institute Genomics Platform"/>
            <consortium name="The Broad Institute Genome Sequencing Center for Infectious Disease"/>
            <person name="Wu L."/>
            <person name="Ma J."/>
        </authorList>
    </citation>
    <scope>NUCLEOTIDE SEQUENCE [LARGE SCALE GENOMIC DNA]</scope>
    <source>
        <strain evidence="2">CCUG 62114</strain>
    </source>
</reference>
<keyword evidence="2" id="KW-1185">Reference proteome</keyword>
<gene>
    <name evidence="1" type="ORF">ACFQ1O_01545</name>
</gene>
<proteinExistence type="predicted"/>
<accession>A0ABW3HYS3</accession>
<dbReference type="EMBL" id="JBHTJM010000002">
    <property type="protein sequence ID" value="MFD0962683.1"/>
    <property type="molecule type" value="Genomic_DNA"/>
</dbReference>